<dbReference type="InterPro" id="IPR001498">
    <property type="entry name" value="Impact_N"/>
</dbReference>
<proteinExistence type="inferred from homology"/>
<feature type="domain" description="Impact N-terminal" evidence="2">
    <location>
        <begin position="27"/>
        <end position="131"/>
    </location>
</feature>
<evidence type="ECO:0000259" key="2">
    <source>
        <dbReference type="Pfam" id="PF01205"/>
    </source>
</evidence>
<reference evidence="3" key="1">
    <citation type="submission" date="2020-10" db="EMBL/GenBank/DDBJ databases">
        <authorList>
            <person name="Gilroy R."/>
        </authorList>
    </citation>
    <scope>NUCLEOTIDE SEQUENCE</scope>
    <source>
        <strain evidence="3">15467</strain>
    </source>
</reference>
<dbReference type="InterPro" id="IPR035647">
    <property type="entry name" value="EFG_III/V"/>
</dbReference>
<dbReference type="PANTHER" id="PTHR16301">
    <property type="entry name" value="IMPACT-RELATED"/>
    <property type="match status" value="1"/>
</dbReference>
<comment type="caution">
    <text evidence="3">The sequence shown here is derived from an EMBL/GenBank/DDBJ whole genome shotgun (WGS) entry which is preliminary data.</text>
</comment>
<organism evidence="3 4">
    <name type="scientific">Candidatus Egerieousia excrementavium</name>
    <dbReference type="NCBI Taxonomy" id="2840778"/>
    <lineage>
        <taxon>Bacteria</taxon>
        <taxon>Pseudomonadati</taxon>
        <taxon>Bacteroidota</taxon>
        <taxon>Bacteroidia</taxon>
        <taxon>Bacteroidales</taxon>
        <taxon>Candidatus Egerieousia</taxon>
    </lineage>
</organism>
<sequence length="210" mass="23654">MEAERNTDFDRYKSIAAVSTGIYKDNGSRFLAYAFPVETEEEAKERIFSLKKEYFDARHHCYAYRLGYDGAEWRANDDGEPSSTAGRPIFGQILSNNLSDILIVVVRYFGGIKLGVPGLIKAYKSAAADAIANSTIVEKVAKRPFRLQFEYLQMDRIMKLLKQMQITPGNRSYGNDCLMEISVPLSAAQRLTEALEKIEGTKISDICQKV</sequence>
<dbReference type="Gene3D" id="3.30.230.30">
    <property type="entry name" value="Impact, N-terminal domain"/>
    <property type="match status" value="1"/>
</dbReference>
<protein>
    <submittedName>
        <fullName evidence="3">YigZ family protein</fullName>
    </submittedName>
</protein>
<comment type="similarity">
    <text evidence="1">Belongs to the IMPACT family.</text>
</comment>
<dbReference type="InterPro" id="IPR036956">
    <property type="entry name" value="Impact_N_sf"/>
</dbReference>
<dbReference type="EMBL" id="JADINB010000130">
    <property type="protein sequence ID" value="MBO8429445.1"/>
    <property type="molecule type" value="Genomic_DNA"/>
</dbReference>
<evidence type="ECO:0000313" key="4">
    <source>
        <dbReference type="Proteomes" id="UP000823635"/>
    </source>
</evidence>
<dbReference type="SUPFAM" id="SSF54211">
    <property type="entry name" value="Ribosomal protein S5 domain 2-like"/>
    <property type="match status" value="1"/>
</dbReference>
<dbReference type="GO" id="GO:0006446">
    <property type="term" value="P:regulation of translational initiation"/>
    <property type="evidence" value="ECO:0007669"/>
    <property type="project" value="TreeGrafter"/>
</dbReference>
<dbReference type="SUPFAM" id="SSF54980">
    <property type="entry name" value="EF-G C-terminal domain-like"/>
    <property type="match status" value="1"/>
</dbReference>
<dbReference type="InterPro" id="IPR020568">
    <property type="entry name" value="Ribosomal_Su5_D2-typ_SF"/>
</dbReference>
<name>A0A9D9DNQ9_9BACT</name>
<dbReference type="PANTHER" id="PTHR16301:SF20">
    <property type="entry name" value="IMPACT FAMILY MEMBER YIGZ"/>
    <property type="match status" value="1"/>
</dbReference>
<accession>A0A9D9DNQ9</accession>
<dbReference type="GO" id="GO:0005737">
    <property type="term" value="C:cytoplasm"/>
    <property type="evidence" value="ECO:0007669"/>
    <property type="project" value="TreeGrafter"/>
</dbReference>
<reference evidence="3" key="2">
    <citation type="journal article" date="2021" name="PeerJ">
        <title>Extensive microbial diversity within the chicken gut microbiome revealed by metagenomics and culture.</title>
        <authorList>
            <person name="Gilroy R."/>
            <person name="Ravi A."/>
            <person name="Getino M."/>
            <person name="Pursley I."/>
            <person name="Horton D.L."/>
            <person name="Alikhan N.F."/>
            <person name="Baker D."/>
            <person name="Gharbi K."/>
            <person name="Hall N."/>
            <person name="Watson M."/>
            <person name="Adriaenssens E.M."/>
            <person name="Foster-Nyarko E."/>
            <person name="Jarju S."/>
            <person name="Secka A."/>
            <person name="Antonio M."/>
            <person name="Oren A."/>
            <person name="Chaudhuri R.R."/>
            <person name="La Ragione R."/>
            <person name="Hildebrand F."/>
            <person name="Pallen M.J."/>
        </authorList>
    </citation>
    <scope>NUCLEOTIDE SEQUENCE</scope>
    <source>
        <strain evidence="3">15467</strain>
    </source>
</reference>
<dbReference type="AlphaFoldDB" id="A0A9D9DNQ9"/>
<gene>
    <name evidence="3" type="ORF">IAC68_05905</name>
</gene>
<dbReference type="Proteomes" id="UP000823635">
    <property type="component" value="Unassembled WGS sequence"/>
</dbReference>
<evidence type="ECO:0000313" key="3">
    <source>
        <dbReference type="EMBL" id="MBO8429445.1"/>
    </source>
</evidence>
<dbReference type="Pfam" id="PF01205">
    <property type="entry name" value="Impact_N"/>
    <property type="match status" value="1"/>
</dbReference>
<dbReference type="InterPro" id="IPR023582">
    <property type="entry name" value="Impact"/>
</dbReference>
<dbReference type="Gene3D" id="3.30.70.240">
    <property type="match status" value="1"/>
</dbReference>
<evidence type="ECO:0000256" key="1">
    <source>
        <dbReference type="ARBA" id="ARBA00007665"/>
    </source>
</evidence>